<protein>
    <submittedName>
        <fullName evidence="3">Efflux transporter outer membrane subunit</fullName>
    </submittedName>
</protein>
<dbReference type="Gene3D" id="1.20.1600.10">
    <property type="entry name" value="Outer membrane efflux proteins (OEP)"/>
    <property type="match status" value="1"/>
</dbReference>
<accession>A0ABX0LIF1</accession>
<evidence type="ECO:0000313" key="3">
    <source>
        <dbReference type="EMBL" id="NHZ32220.1"/>
    </source>
</evidence>
<dbReference type="PANTHER" id="PTHR30203:SF29">
    <property type="entry name" value="PROTEIN CYAE"/>
    <property type="match status" value="1"/>
</dbReference>
<keyword evidence="2" id="KW-0449">Lipoprotein</keyword>
<dbReference type="PROSITE" id="PS51257">
    <property type="entry name" value="PROKAR_LIPOPROTEIN"/>
    <property type="match status" value="1"/>
</dbReference>
<dbReference type="PANTHER" id="PTHR30203">
    <property type="entry name" value="OUTER MEMBRANE CATION EFFLUX PROTEIN"/>
    <property type="match status" value="1"/>
</dbReference>
<keyword evidence="2" id="KW-0812">Transmembrane</keyword>
<comment type="similarity">
    <text evidence="1 2">Belongs to the outer membrane factor (OMF) (TC 1.B.17) family.</text>
</comment>
<name>A0ABX0LIF1_9BURK</name>
<evidence type="ECO:0000256" key="2">
    <source>
        <dbReference type="RuleBase" id="RU362097"/>
    </source>
</evidence>
<dbReference type="InterPro" id="IPR010131">
    <property type="entry name" value="MdtP/NodT-like"/>
</dbReference>
<evidence type="ECO:0000313" key="4">
    <source>
        <dbReference type="Proteomes" id="UP000785613"/>
    </source>
</evidence>
<keyword evidence="2" id="KW-0564">Palmitate</keyword>
<dbReference type="InterPro" id="IPR003423">
    <property type="entry name" value="OMP_efflux"/>
</dbReference>
<dbReference type="SUPFAM" id="SSF56954">
    <property type="entry name" value="Outer membrane efflux proteins (OEP)"/>
    <property type="match status" value="1"/>
</dbReference>
<evidence type="ECO:0000256" key="1">
    <source>
        <dbReference type="ARBA" id="ARBA00007613"/>
    </source>
</evidence>
<keyword evidence="4" id="KW-1185">Reference proteome</keyword>
<proteinExistence type="inferred from homology"/>
<feature type="signal peptide" evidence="2">
    <location>
        <begin position="1"/>
        <end position="22"/>
    </location>
</feature>
<dbReference type="Proteomes" id="UP000785613">
    <property type="component" value="Unassembled WGS sequence"/>
</dbReference>
<dbReference type="Pfam" id="PF02321">
    <property type="entry name" value="OEP"/>
    <property type="match status" value="2"/>
</dbReference>
<dbReference type="Gene3D" id="2.20.200.10">
    <property type="entry name" value="Outer membrane efflux proteins (OEP)"/>
    <property type="match status" value="1"/>
</dbReference>
<organism evidence="3 4">
    <name type="scientific">Massilia rubra</name>
    <dbReference type="NCBI Taxonomy" id="2607910"/>
    <lineage>
        <taxon>Bacteria</taxon>
        <taxon>Pseudomonadati</taxon>
        <taxon>Pseudomonadota</taxon>
        <taxon>Betaproteobacteria</taxon>
        <taxon>Burkholderiales</taxon>
        <taxon>Oxalobacteraceae</taxon>
        <taxon>Telluria group</taxon>
        <taxon>Massilia</taxon>
    </lineage>
</organism>
<dbReference type="NCBIfam" id="TIGR01845">
    <property type="entry name" value="outer_NodT"/>
    <property type="match status" value="1"/>
</dbReference>
<comment type="subcellular location">
    <subcellularLocation>
        <location evidence="2">Cell membrane</location>
        <topology evidence="2">Lipid-anchor</topology>
    </subcellularLocation>
</comment>
<gene>
    <name evidence="3" type="ORF">F0185_01240</name>
</gene>
<reference evidence="3 4" key="1">
    <citation type="submission" date="2019-09" db="EMBL/GenBank/DDBJ databases">
        <title>Taxonomy of Antarctic Massilia spp.: description of Massilia rubra sp. nov., Massilia aquatica sp. nov., Massilia mucilaginosa sp. nov., Massilia frigida sp. nov. isolated from streams, lakes and regoliths.</title>
        <authorList>
            <person name="Holochova P."/>
            <person name="Sedlacek I."/>
            <person name="Kralova S."/>
            <person name="Maslanova I."/>
            <person name="Busse H.-J."/>
            <person name="Stankova E."/>
            <person name="Vrbovska V."/>
            <person name="Kovarovic V."/>
            <person name="Bartak M."/>
            <person name="Svec P."/>
            <person name="Pantucek R."/>
        </authorList>
    </citation>
    <scope>NUCLEOTIDE SEQUENCE [LARGE SCALE GENOMIC DNA]</scope>
    <source>
        <strain evidence="3 4">CCM 8692</strain>
    </source>
</reference>
<keyword evidence="2" id="KW-0472">Membrane</keyword>
<keyword evidence="2" id="KW-0732">Signal</keyword>
<dbReference type="RefSeq" id="WP_167220848.1">
    <property type="nucleotide sequence ID" value="NZ_VUYU01000001.1"/>
</dbReference>
<sequence>MKIVYVLSAALLPLALGGCALAPPGKTEAPMPPQWQAPLPHNGSLTDLSLWWREQGDPLLAQLVEAAQTASPNVATARSRIVQSRADRVAAGAALAPTLDASMSVSRVNQQGAQPGGTTGQGGLQSAWEIDLFGGLRATRNATEERLAGARASWHDARVAVAAEVANQYYSLRSCEQLLAVARLDAASREDTARLTGLSADAGFQAPATAALARASAAEGKSRATLQRALCDIDIKTLVALTAIDEPDLRARLLATTPVAPPAPAIAALPAQVLAQRPDVFTAEREVAAASFEVGSAQAQRYPRLSLQGSIGRANFRSGGENNQFDTWSIGPLALTLPIFDGGRRSANVDAARARYDAAVVSYRASARRAVSEVEQALVNLDSAAERGFDAQVSLDGYRAAFRAAEDRYKNGLGSLLELEDARRTRLAAENAVVTLQRERSAASVALYRAAGGGWTATPN</sequence>
<comment type="caution">
    <text evidence="3">The sequence shown here is derived from an EMBL/GenBank/DDBJ whole genome shotgun (WGS) entry which is preliminary data.</text>
</comment>
<keyword evidence="2" id="KW-1134">Transmembrane beta strand</keyword>
<dbReference type="EMBL" id="VUYU01000001">
    <property type="protein sequence ID" value="NHZ32220.1"/>
    <property type="molecule type" value="Genomic_DNA"/>
</dbReference>
<feature type="chain" id="PRO_5044963328" evidence="2">
    <location>
        <begin position="23"/>
        <end position="460"/>
    </location>
</feature>